<accession>A0A3D9FIG1</accession>
<dbReference type="AlphaFoldDB" id="A0A3D9FIG1"/>
<dbReference type="EMBL" id="QRDP01000004">
    <property type="protein sequence ID" value="RED17589.1"/>
    <property type="molecule type" value="Genomic_DNA"/>
</dbReference>
<dbReference type="Proteomes" id="UP000256310">
    <property type="component" value="Unassembled WGS sequence"/>
</dbReference>
<dbReference type="Pfam" id="PF06532">
    <property type="entry name" value="NrsF"/>
    <property type="match status" value="1"/>
</dbReference>
<feature type="transmembrane region" description="Helical" evidence="1">
    <location>
        <begin position="130"/>
        <end position="148"/>
    </location>
</feature>
<evidence type="ECO:0008006" key="4">
    <source>
        <dbReference type="Google" id="ProtNLM"/>
    </source>
</evidence>
<keyword evidence="1" id="KW-0472">Membrane</keyword>
<evidence type="ECO:0000313" key="2">
    <source>
        <dbReference type="EMBL" id="RED17589.1"/>
    </source>
</evidence>
<evidence type="ECO:0000256" key="1">
    <source>
        <dbReference type="SAM" id="Phobius"/>
    </source>
</evidence>
<feature type="transmembrane region" description="Helical" evidence="1">
    <location>
        <begin position="58"/>
        <end position="78"/>
    </location>
</feature>
<evidence type="ECO:0000313" key="3">
    <source>
        <dbReference type="Proteomes" id="UP000256310"/>
    </source>
</evidence>
<sequence length="213" mass="22297">MPTGLDLDSLAEELTPVKPLNAAYAMAGMAVLTLAGGIFVVVTLGFRNHFLDATAADPMFLIRSGLLLVLGTASLSAATSMARPAVGTSRTGWRWTTAAALIVPVAAAIAALVGNTPVAERLHPRDGMECLTYSIGIGLVLSAVLTLWLRRGAPTSPERAGTVIGLAAGSLGTLAYSLHCPYNDLVYIGLWYTLAIAATTLVGRLFVPHLIRW</sequence>
<feature type="transmembrane region" description="Helical" evidence="1">
    <location>
        <begin position="98"/>
        <end position="118"/>
    </location>
</feature>
<protein>
    <recommendedName>
        <fullName evidence="4">DUF1109 domain-containing protein</fullName>
    </recommendedName>
</protein>
<reference evidence="2 3" key="1">
    <citation type="submission" date="2018-07" db="EMBL/GenBank/DDBJ databases">
        <title>Genomic Encyclopedia of Type Strains, Phase IV (KMG-IV): sequencing the most valuable type-strain genomes for metagenomic binning, comparative biology and taxonomic classification.</title>
        <authorList>
            <person name="Goeker M."/>
        </authorList>
    </citation>
    <scope>NUCLEOTIDE SEQUENCE [LARGE SCALE GENOMIC DNA]</scope>
    <source>
        <strain evidence="2 3">DSM 26725</strain>
    </source>
</reference>
<gene>
    <name evidence="2" type="ORF">DFR46_2639</name>
</gene>
<proteinExistence type="predicted"/>
<comment type="caution">
    <text evidence="2">The sequence shown here is derived from an EMBL/GenBank/DDBJ whole genome shotgun (WGS) entry which is preliminary data.</text>
</comment>
<keyword evidence="1" id="KW-0812">Transmembrane</keyword>
<feature type="transmembrane region" description="Helical" evidence="1">
    <location>
        <begin position="160"/>
        <end position="178"/>
    </location>
</feature>
<dbReference type="InterPro" id="IPR009495">
    <property type="entry name" value="NrsF"/>
</dbReference>
<feature type="transmembrane region" description="Helical" evidence="1">
    <location>
        <begin position="185"/>
        <end position="207"/>
    </location>
</feature>
<keyword evidence="1" id="KW-1133">Transmembrane helix</keyword>
<keyword evidence="3" id="KW-1185">Reference proteome</keyword>
<name>A0A3D9FIG1_9SPHN</name>
<feature type="transmembrane region" description="Helical" evidence="1">
    <location>
        <begin position="22"/>
        <end position="46"/>
    </location>
</feature>
<organism evidence="2 3">
    <name type="scientific">Parasphingopyxis lamellibrachiae</name>
    <dbReference type="NCBI Taxonomy" id="680125"/>
    <lineage>
        <taxon>Bacteria</taxon>
        <taxon>Pseudomonadati</taxon>
        <taxon>Pseudomonadota</taxon>
        <taxon>Alphaproteobacteria</taxon>
        <taxon>Sphingomonadales</taxon>
        <taxon>Sphingomonadaceae</taxon>
        <taxon>Parasphingopyxis</taxon>
    </lineage>
</organism>